<evidence type="ECO:0000256" key="3">
    <source>
        <dbReference type="ARBA" id="ARBA00022448"/>
    </source>
</evidence>
<dbReference type="GO" id="GO:0000815">
    <property type="term" value="C:ESCRT III complex"/>
    <property type="evidence" value="ECO:0007669"/>
    <property type="project" value="TreeGrafter"/>
</dbReference>
<dbReference type="GeneID" id="64595841"/>
<comment type="caution">
    <text evidence="7">The sequence shown here is derived from an EMBL/GenBank/DDBJ whole genome shotgun (WGS) entry which is preliminary data.</text>
</comment>
<evidence type="ECO:0000313" key="7">
    <source>
        <dbReference type="EMBL" id="KAG1800926.1"/>
    </source>
</evidence>
<reference evidence="7" key="1">
    <citation type="journal article" date="2020" name="New Phytol.">
        <title>Comparative genomics reveals dynamic genome evolution in host specialist ectomycorrhizal fungi.</title>
        <authorList>
            <person name="Lofgren L.A."/>
            <person name="Nguyen N.H."/>
            <person name="Vilgalys R."/>
            <person name="Ruytinx J."/>
            <person name="Liao H.L."/>
            <person name="Branco S."/>
            <person name="Kuo A."/>
            <person name="LaButti K."/>
            <person name="Lipzen A."/>
            <person name="Andreopoulos W."/>
            <person name="Pangilinan J."/>
            <person name="Riley R."/>
            <person name="Hundley H."/>
            <person name="Na H."/>
            <person name="Barry K."/>
            <person name="Grigoriev I.V."/>
            <person name="Stajich J.E."/>
            <person name="Kennedy P.G."/>
        </authorList>
    </citation>
    <scope>NUCLEOTIDE SEQUENCE</scope>
    <source>
        <strain evidence="7">S12</strain>
    </source>
</reference>
<dbReference type="RefSeq" id="XP_041164668.1">
    <property type="nucleotide sequence ID" value="XM_041302077.1"/>
</dbReference>
<evidence type="ECO:0000256" key="5">
    <source>
        <dbReference type="ARBA" id="ARBA00022927"/>
    </source>
</evidence>
<evidence type="ECO:0000256" key="4">
    <source>
        <dbReference type="ARBA" id="ARBA00022753"/>
    </source>
</evidence>
<dbReference type="GO" id="GO:0015031">
    <property type="term" value="P:protein transport"/>
    <property type="evidence" value="ECO:0007669"/>
    <property type="project" value="UniProtKB-KW"/>
</dbReference>
<dbReference type="EMBL" id="JABBWE010000008">
    <property type="protein sequence ID" value="KAG1800926.1"/>
    <property type="molecule type" value="Genomic_DNA"/>
</dbReference>
<dbReference type="GO" id="GO:0005771">
    <property type="term" value="C:multivesicular body"/>
    <property type="evidence" value="ECO:0007669"/>
    <property type="project" value="TreeGrafter"/>
</dbReference>
<comment type="subcellular location">
    <subcellularLocation>
        <location evidence="1">Endosome membrane</location>
    </subcellularLocation>
</comment>
<gene>
    <name evidence="7" type="ORF">HD556DRAFT_1340781</name>
</gene>
<keyword evidence="4" id="KW-0967">Endosome</keyword>
<dbReference type="OrthoDB" id="441172at2759"/>
<protein>
    <submittedName>
        <fullName evidence="7">Snf7-domain-containing protein</fullName>
    </submittedName>
</protein>
<dbReference type="PANTHER" id="PTHR22761">
    <property type="entry name" value="CHARGED MULTIVESICULAR BODY PROTEIN"/>
    <property type="match status" value="1"/>
</dbReference>
<keyword evidence="6" id="KW-0472">Membrane</keyword>
<accession>A0A9P7DR82</accession>
<name>A0A9P7DR82_9AGAM</name>
<dbReference type="GO" id="GO:0032511">
    <property type="term" value="P:late endosome to vacuole transport via multivesicular body sorting pathway"/>
    <property type="evidence" value="ECO:0007669"/>
    <property type="project" value="TreeGrafter"/>
</dbReference>
<evidence type="ECO:0000313" key="8">
    <source>
        <dbReference type="Proteomes" id="UP000719766"/>
    </source>
</evidence>
<comment type="similarity">
    <text evidence="2">Belongs to the SNF7 family.</text>
</comment>
<keyword evidence="3" id="KW-0813">Transport</keyword>
<dbReference type="PANTHER" id="PTHR22761:SF5">
    <property type="entry name" value="CHARGED MULTIVESICULAR BODY PROTEIN 6"/>
    <property type="match status" value="1"/>
</dbReference>
<dbReference type="Pfam" id="PF03357">
    <property type="entry name" value="Snf7"/>
    <property type="match status" value="1"/>
</dbReference>
<dbReference type="Gene3D" id="1.10.287.1060">
    <property type="entry name" value="ESAT-6-like"/>
    <property type="match status" value="1"/>
</dbReference>
<evidence type="ECO:0000256" key="6">
    <source>
        <dbReference type="ARBA" id="ARBA00023136"/>
    </source>
</evidence>
<organism evidence="7 8">
    <name type="scientific">Suillus plorans</name>
    <dbReference type="NCBI Taxonomy" id="116603"/>
    <lineage>
        <taxon>Eukaryota</taxon>
        <taxon>Fungi</taxon>
        <taxon>Dikarya</taxon>
        <taxon>Basidiomycota</taxon>
        <taxon>Agaricomycotina</taxon>
        <taxon>Agaricomycetes</taxon>
        <taxon>Agaricomycetidae</taxon>
        <taxon>Boletales</taxon>
        <taxon>Suillineae</taxon>
        <taxon>Suillaceae</taxon>
        <taxon>Suillus</taxon>
    </lineage>
</organism>
<evidence type="ECO:0000256" key="2">
    <source>
        <dbReference type="ARBA" id="ARBA00006190"/>
    </source>
</evidence>
<dbReference type="InterPro" id="IPR005024">
    <property type="entry name" value="Snf7_fam"/>
</dbReference>
<dbReference type="Proteomes" id="UP000719766">
    <property type="component" value="Unassembled WGS sequence"/>
</dbReference>
<dbReference type="GO" id="GO:0006900">
    <property type="term" value="P:vesicle budding from membrane"/>
    <property type="evidence" value="ECO:0007669"/>
    <property type="project" value="TreeGrafter"/>
</dbReference>
<sequence>MIGRFSSAWAFMISQPNGNAQQEHLLRSLKLQRDKLKQYQKKIQVVLDREHEIAKAHLATGQKDRAVIALRRRKYQQSLLLKTDSQLENLEQLVSTIEFSLVEVSVLHGLKQGNEVLKEIHREMSIESVEKLMDETQEAREYQRVSHIPCFLCCFEDGVQEIGDLLANRLTHDEEDSVQAELLALQGEAVSANCRILFSPFHMISSLDKLNLKCTWICHLHLGRCRLFQKVRVVHDCRTAFILISI</sequence>
<dbReference type="AlphaFoldDB" id="A0A9P7DR82"/>
<evidence type="ECO:0000256" key="1">
    <source>
        <dbReference type="ARBA" id="ARBA00004608"/>
    </source>
</evidence>
<keyword evidence="5" id="KW-0653">Protein transport</keyword>
<proteinExistence type="inferred from homology"/>
<keyword evidence="8" id="KW-1185">Reference proteome</keyword>